<accession>A0A2M7T7B3</accession>
<reference evidence="3" key="1">
    <citation type="submission" date="2017-09" db="EMBL/GenBank/DDBJ databases">
        <title>Depth-based differentiation of microbial function through sediment-hosted aquifers and enrichment of novel symbionts in the deep terrestrial subsurface.</title>
        <authorList>
            <person name="Probst A.J."/>
            <person name="Ladd B."/>
            <person name="Jarett J.K."/>
            <person name="Geller-Mcgrath D.E."/>
            <person name="Sieber C.M.K."/>
            <person name="Emerson J.B."/>
            <person name="Anantharaman K."/>
            <person name="Thomas B.C."/>
            <person name="Malmstrom R."/>
            <person name="Stieglmeier M."/>
            <person name="Klingl A."/>
            <person name="Woyke T."/>
            <person name="Ryan C.M."/>
            <person name="Banfield J.F."/>
        </authorList>
    </citation>
    <scope>NUCLEOTIDE SEQUENCE [LARGE SCALE GENOMIC DNA]</scope>
</reference>
<name>A0A2M7T7B3_9ACTN</name>
<evidence type="ECO:0000313" key="2">
    <source>
        <dbReference type="EMBL" id="PIZ37804.1"/>
    </source>
</evidence>
<dbReference type="Gene3D" id="3.30.1050.10">
    <property type="entry name" value="SCP2 sterol-binding domain"/>
    <property type="match status" value="1"/>
</dbReference>
<dbReference type="Pfam" id="PF02036">
    <property type="entry name" value="SCP2"/>
    <property type="match status" value="1"/>
</dbReference>
<dbReference type="SUPFAM" id="SSF55718">
    <property type="entry name" value="SCP-like"/>
    <property type="match status" value="1"/>
</dbReference>
<dbReference type="InterPro" id="IPR036527">
    <property type="entry name" value="SCP2_sterol-bd_dom_sf"/>
</dbReference>
<evidence type="ECO:0000313" key="3">
    <source>
        <dbReference type="Proteomes" id="UP000230956"/>
    </source>
</evidence>
<evidence type="ECO:0000259" key="1">
    <source>
        <dbReference type="Pfam" id="PF02036"/>
    </source>
</evidence>
<feature type="domain" description="SCP2" evidence="1">
    <location>
        <begin position="26"/>
        <end position="116"/>
    </location>
</feature>
<organism evidence="2 3">
    <name type="scientific">Candidatus Aquicultor secundus</name>
    <dbReference type="NCBI Taxonomy" id="1973895"/>
    <lineage>
        <taxon>Bacteria</taxon>
        <taxon>Bacillati</taxon>
        <taxon>Actinomycetota</taxon>
        <taxon>Candidatus Aquicultoria</taxon>
        <taxon>Candidatus Aquicultorales</taxon>
        <taxon>Candidatus Aquicultoraceae</taxon>
        <taxon>Candidatus Aquicultor</taxon>
    </lineage>
</organism>
<comment type="caution">
    <text evidence="2">The sequence shown here is derived from an EMBL/GenBank/DDBJ whole genome shotgun (WGS) entry which is preliminary data.</text>
</comment>
<protein>
    <recommendedName>
        <fullName evidence="1">SCP2 domain-containing protein</fullName>
    </recommendedName>
</protein>
<proteinExistence type="predicted"/>
<dbReference type="Proteomes" id="UP000230956">
    <property type="component" value="Unassembled WGS sequence"/>
</dbReference>
<gene>
    <name evidence="2" type="ORF">COY37_06855</name>
</gene>
<dbReference type="InterPro" id="IPR003033">
    <property type="entry name" value="SCP2_sterol-bd_dom"/>
</dbReference>
<dbReference type="RefSeq" id="WP_286677412.1">
    <property type="nucleotide sequence ID" value="NZ_MNXI01000004.1"/>
</dbReference>
<dbReference type="EMBL" id="PFNG01000164">
    <property type="protein sequence ID" value="PIZ37804.1"/>
    <property type="molecule type" value="Genomic_DNA"/>
</dbReference>
<sequence length="126" mass="14016">MQERLTANHIAEQVFDHMVPKILVEQPDIARRVNAVIGIELTGENGGYWTLDLTDTPVIERGKTKEPKCTLTAQVDDFRDLLTNGSVRAALDAFKKKRIQASGHLPTILKLEVLLKSLSKQNNVVA</sequence>
<dbReference type="AlphaFoldDB" id="A0A2M7T7B3"/>